<keyword evidence="1" id="KW-0732">Signal</keyword>
<reference evidence="2 3" key="1">
    <citation type="journal article" date="2017" name="Front. Microbiol.">
        <title>Comparative Genomic Analysis of the Class Epsilonproteobacteria and Proposed Reclassification to Epsilonbacteraeota (phyl. nov.).</title>
        <authorList>
            <person name="Waite D.W."/>
            <person name="Vanwonterghem I."/>
            <person name="Rinke C."/>
            <person name="Parks D.H."/>
            <person name="Zhang Y."/>
            <person name="Takai K."/>
            <person name="Sievert S.M."/>
            <person name="Simon J."/>
            <person name="Campbell B.J."/>
            <person name="Hanson T.E."/>
            <person name="Woyke T."/>
            <person name="Klotz M.G."/>
            <person name="Hugenholtz P."/>
        </authorList>
    </citation>
    <scope>NUCLEOTIDE SEQUENCE [LARGE SCALE GENOMIC DNA]</scope>
    <source>
        <strain evidence="2">UBA11420</strain>
    </source>
</reference>
<dbReference type="EMBL" id="DLUG01000081">
    <property type="protein sequence ID" value="DAB36810.1"/>
    <property type="molecule type" value="Genomic_DNA"/>
</dbReference>
<name>A0A2D3WCK2_9BACT</name>
<organism evidence="2 3">
    <name type="scientific">Sulfurospirillum cavolei</name>
    <dbReference type="NCBI Taxonomy" id="366522"/>
    <lineage>
        <taxon>Bacteria</taxon>
        <taxon>Pseudomonadati</taxon>
        <taxon>Campylobacterota</taxon>
        <taxon>Epsilonproteobacteria</taxon>
        <taxon>Campylobacterales</taxon>
        <taxon>Sulfurospirillaceae</taxon>
        <taxon>Sulfurospirillum</taxon>
    </lineage>
</organism>
<proteinExistence type="predicted"/>
<evidence type="ECO:0000313" key="2">
    <source>
        <dbReference type="EMBL" id="DAB36810.1"/>
    </source>
</evidence>
<evidence type="ECO:0000313" key="3">
    <source>
        <dbReference type="Proteomes" id="UP000231638"/>
    </source>
</evidence>
<dbReference type="AlphaFoldDB" id="A0A2D3WCK2"/>
<feature type="chain" id="PRO_5013730006" description="DUF4198 domain-containing protein" evidence="1">
    <location>
        <begin position="21"/>
        <end position="211"/>
    </location>
</feature>
<accession>A0A2D3WCK2</accession>
<comment type="caution">
    <text evidence="2">The sequence shown here is derived from an EMBL/GenBank/DDBJ whole genome shotgun (WGS) entry which is preliminary data.</text>
</comment>
<dbReference type="Proteomes" id="UP000231638">
    <property type="component" value="Unassembled WGS sequence"/>
</dbReference>
<protein>
    <recommendedName>
        <fullName evidence="4">DUF4198 domain-containing protein</fullName>
    </recommendedName>
</protein>
<feature type="signal peptide" evidence="1">
    <location>
        <begin position="1"/>
        <end position="20"/>
    </location>
</feature>
<gene>
    <name evidence="2" type="ORF">CFH80_02905</name>
</gene>
<evidence type="ECO:0000256" key="1">
    <source>
        <dbReference type="SAM" id="SignalP"/>
    </source>
</evidence>
<evidence type="ECO:0008006" key="4">
    <source>
        <dbReference type="Google" id="ProtNLM"/>
    </source>
</evidence>
<sequence length="211" mass="23615">MKKSLLALMTIVGLSAPLAAHQLWLEREGSVINAYFGHWPNFKEKESGERLKAIKGVEISPKEAYLKTLRGEDGVAVFVNTIGDIGLTEAMEPRKGKMVDFTVRTIFLAREGRSESKTLLELDMVPEASHSNTFTLMLNNKPLPKTKVVLTAPNTWSKNFMSDEAGKVTLQTPWLGDYVAQLDYTDKTKGEVNGKTYEQTNYVMTLHFSVK</sequence>